<dbReference type="InterPro" id="IPR036439">
    <property type="entry name" value="Dockerin_dom_sf"/>
</dbReference>
<proteinExistence type="predicted"/>
<feature type="transmembrane region" description="Helical" evidence="1">
    <location>
        <begin position="6"/>
        <end position="24"/>
    </location>
</feature>
<keyword evidence="1" id="KW-1133">Transmembrane helix</keyword>
<keyword evidence="1" id="KW-0812">Transmembrane</keyword>
<dbReference type="Pfam" id="PF04389">
    <property type="entry name" value="Peptidase_M28"/>
    <property type="match status" value="1"/>
</dbReference>
<comment type="caution">
    <text evidence="3">The sequence shown here is derived from an EMBL/GenBank/DDBJ whole genome shotgun (WGS) entry which is preliminary data.</text>
</comment>
<dbReference type="Gene3D" id="3.40.630.10">
    <property type="entry name" value="Zn peptidases"/>
    <property type="match status" value="1"/>
</dbReference>
<dbReference type="Gene3D" id="1.10.1330.10">
    <property type="entry name" value="Dockerin domain"/>
    <property type="match status" value="1"/>
</dbReference>
<gene>
    <name evidence="3" type="ORF">ACFL27_07985</name>
</gene>
<keyword evidence="4" id="KW-1185">Reference proteome</keyword>
<protein>
    <submittedName>
        <fullName evidence="3">M28 family peptidase</fullName>
    </submittedName>
</protein>
<dbReference type="SUPFAM" id="SSF63446">
    <property type="entry name" value="Type I dockerin domain"/>
    <property type="match status" value="1"/>
</dbReference>
<dbReference type="PANTHER" id="PTHR12147">
    <property type="entry name" value="METALLOPEPTIDASE M28 FAMILY MEMBER"/>
    <property type="match status" value="1"/>
</dbReference>
<evidence type="ECO:0000259" key="2">
    <source>
        <dbReference type="Pfam" id="PF04389"/>
    </source>
</evidence>
<reference evidence="3 4" key="1">
    <citation type="submission" date="2024-09" db="EMBL/GenBank/DDBJ databases">
        <title>Laminarin stimulates single cell rates of sulfate reduction while oxygen inhibits transcriptomic activity in coastal marine sediment.</title>
        <authorList>
            <person name="Lindsay M."/>
            <person name="Orcutt B."/>
            <person name="Emerson D."/>
            <person name="Stepanauskas R."/>
            <person name="D'Angelo T."/>
        </authorList>
    </citation>
    <scope>NUCLEOTIDE SEQUENCE [LARGE SCALE GENOMIC DNA]</scope>
    <source>
        <strain evidence="3">SAG AM-311-K15</strain>
    </source>
</reference>
<dbReference type="Proteomes" id="UP001594351">
    <property type="component" value="Unassembled WGS sequence"/>
</dbReference>
<feature type="domain" description="Peptidase M28" evidence="2">
    <location>
        <begin position="238"/>
        <end position="437"/>
    </location>
</feature>
<sequence length="511" mass="56546">MNKPGFNIFIIFFIVIIASGGTLWSSPNSPALVMIQNAEPHLIEHLEIPVYTRLGPNLIAGVHPVQFEILSERGVAIHLLDGSIFGREYYIIYDHSEQDCLQLFPAEKILYLEGATYIVHATAAEAAYLGQQGAEIRKITFDPKPIRSSPRAIPRIIDFDPVIAAIIDQVNQETVYQYCSDLSGENVVEIGGEPYTIKTRNSDQTAAIHNATQYGYEFFHKLGYTVEYHYFSGPGIRNVIATKISPVNPDQYVVICAHLDDMPDGELAPGADDNASGCVAVMLAAELLVPYDFNTSIIFALWTGEEQGLYGSYNYAREAYQAGMDIQAVLNLDMIAWDELQGPIINIHADEYYLPESVDLAHLMSDIIDVYELNLSARILTYGFSYSDHASFWDYGYVAVLGIEDGNDFNDYYHTINDRVQYLNMPYFTEFMKASLATIITVADYIVPELLGDIDSSGRVDGLDLLILSLAFGASEGDDNFNPEADLDYSGAIDGDDLAILKANFGVVASA</sequence>
<dbReference type="EMBL" id="JBHPBY010000077">
    <property type="protein sequence ID" value="MFC1850114.1"/>
    <property type="molecule type" value="Genomic_DNA"/>
</dbReference>
<dbReference type="PANTHER" id="PTHR12147:SF26">
    <property type="entry name" value="PEPTIDASE M28 DOMAIN-CONTAINING PROTEIN"/>
    <property type="match status" value="1"/>
</dbReference>
<keyword evidence="1" id="KW-0472">Membrane</keyword>
<dbReference type="InterPro" id="IPR007484">
    <property type="entry name" value="Peptidase_M28"/>
</dbReference>
<organism evidence="3 4">
    <name type="scientific">candidate division CSSED10-310 bacterium</name>
    <dbReference type="NCBI Taxonomy" id="2855610"/>
    <lineage>
        <taxon>Bacteria</taxon>
        <taxon>Bacteria division CSSED10-310</taxon>
    </lineage>
</organism>
<dbReference type="InterPro" id="IPR002105">
    <property type="entry name" value="Dockerin_1_rpt"/>
</dbReference>
<evidence type="ECO:0000313" key="4">
    <source>
        <dbReference type="Proteomes" id="UP001594351"/>
    </source>
</evidence>
<evidence type="ECO:0000313" key="3">
    <source>
        <dbReference type="EMBL" id="MFC1850114.1"/>
    </source>
</evidence>
<dbReference type="InterPro" id="IPR045175">
    <property type="entry name" value="M28_fam"/>
</dbReference>
<name>A0ABV6YV85_UNCC1</name>
<evidence type="ECO:0000256" key="1">
    <source>
        <dbReference type="SAM" id="Phobius"/>
    </source>
</evidence>
<dbReference type="Pfam" id="PF00404">
    <property type="entry name" value="Dockerin_1"/>
    <property type="match status" value="1"/>
</dbReference>
<accession>A0ABV6YV85</accession>
<dbReference type="SUPFAM" id="SSF53187">
    <property type="entry name" value="Zn-dependent exopeptidases"/>
    <property type="match status" value="1"/>
</dbReference>